<dbReference type="EMBL" id="BCMS01000001">
    <property type="protein sequence ID" value="GAQ22090.1"/>
    <property type="molecule type" value="Genomic_DNA"/>
</dbReference>
<proteinExistence type="predicted"/>
<keyword evidence="5" id="KW-1185">Reference proteome</keyword>
<dbReference type="PANTHER" id="PTHR35936">
    <property type="entry name" value="MEMBRANE-BOUND LYTIC MUREIN TRANSGLYCOSYLASE F"/>
    <property type="match status" value="1"/>
</dbReference>
<dbReference type="PANTHER" id="PTHR35936:SF17">
    <property type="entry name" value="ARGININE-BINDING EXTRACELLULAR PROTEIN ARTP"/>
    <property type="match status" value="1"/>
</dbReference>
<dbReference type="InterPro" id="IPR001638">
    <property type="entry name" value="Solute-binding_3/MltF_N"/>
</dbReference>
<protein>
    <submittedName>
        <fullName evidence="4">Amino acid ABC transporter substrate-binding protein, PAAT family</fullName>
    </submittedName>
</protein>
<evidence type="ECO:0000256" key="2">
    <source>
        <dbReference type="SAM" id="MobiDB-lite"/>
    </source>
</evidence>
<dbReference type="SUPFAM" id="SSF53850">
    <property type="entry name" value="Periplasmic binding protein-like II"/>
    <property type="match status" value="1"/>
</dbReference>
<feature type="domain" description="Solute-binding protein family 3/N-terminal" evidence="3">
    <location>
        <begin position="59"/>
        <end position="266"/>
    </location>
</feature>
<name>A0A100HJV4_9DEIO</name>
<dbReference type="Gene3D" id="3.40.190.10">
    <property type="entry name" value="Periplasmic binding protein-like II"/>
    <property type="match status" value="2"/>
</dbReference>
<evidence type="ECO:0000313" key="5">
    <source>
        <dbReference type="Proteomes" id="UP000056209"/>
    </source>
</evidence>
<comment type="caution">
    <text evidence="4">The sequence shown here is derived from an EMBL/GenBank/DDBJ whole genome shotgun (WGS) entry which is preliminary data.</text>
</comment>
<feature type="region of interest" description="Disordered" evidence="2">
    <location>
        <begin position="1"/>
        <end position="20"/>
    </location>
</feature>
<reference evidence="5" key="1">
    <citation type="submission" date="2015-11" db="EMBL/GenBank/DDBJ databases">
        <title>Draft Genome Sequence of the Radioresistant Bacterium Deinococcus grandis, Isolated from Freshwater Fish in Japan.</title>
        <authorList>
            <person name="Satoh K."/>
            <person name="Onodera T."/>
            <person name="Omoso K."/>
            <person name="Takeda-Yano K."/>
            <person name="Katayama T."/>
            <person name="Oono Y."/>
            <person name="Narumi I."/>
        </authorList>
    </citation>
    <scope>NUCLEOTIDE SEQUENCE [LARGE SCALE GENOMIC DNA]</scope>
    <source>
        <strain evidence="5">ATCC 43672</strain>
    </source>
</reference>
<organism evidence="4 5">
    <name type="scientific">Deinococcus grandis</name>
    <dbReference type="NCBI Taxonomy" id="57498"/>
    <lineage>
        <taxon>Bacteria</taxon>
        <taxon>Thermotogati</taxon>
        <taxon>Deinococcota</taxon>
        <taxon>Deinococci</taxon>
        <taxon>Deinococcales</taxon>
        <taxon>Deinococcaceae</taxon>
        <taxon>Deinococcus</taxon>
    </lineage>
</organism>
<accession>A0A100HJV4</accession>
<sequence>MSRAEPEGAGGRGASSPLHRRRWRPPGNVVFIVLGVLAYLGLRQLPPDNSLARVRGAGTLQVCVPPDLPPFVSPEGDGVTGQEATLVERAAARIGVPVGWNVQAGWGTAPDPVDWGLRPESCDLLAGGIVVNDETRGAMQVLPYARVGWSLLRGRGAERPAQLAVLTNHWGLVADDAFGWAQDHSGAFQAFPDARQAVAALRAGQVDGVLGLRPEVMWVAARVPGSRVSAVPELPGQTLALGMWKNNITLKRVVTAALADAGRGVDERSR</sequence>
<dbReference type="Proteomes" id="UP000056209">
    <property type="component" value="Unassembled WGS sequence"/>
</dbReference>
<evidence type="ECO:0000259" key="3">
    <source>
        <dbReference type="SMART" id="SM00062"/>
    </source>
</evidence>
<gene>
    <name evidence="4" type="ORF">DEIGR_102117</name>
</gene>
<keyword evidence="1" id="KW-0732">Signal</keyword>
<evidence type="ECO:0000256" key="1">
    <source>
        <dbReference type="ARBA" id="ARBA00022729"/>
    </source>
</evidence>
<dbReference type="SMART" id="SM00062">
    <property type="entry name" value="PBPb"/>
    <property type="match status" value="1"/>
</dbReference>
<dbReference type="AlphaFoldDB" id="A0A100HJV4"/>
<evidence type="ECO:0000313" key="4">
    <source>
        <dbReference type="EMBL" id="GAQ22090.1"/>
    </source>
</evidence>